<reference evidence="2" key="1">
    <citation type="journal article" date="2019" name="Sci. Rep.">
        <title>Draft genome of Tanacetum cinerariifolium, the natural source of mosquito coil.</title>
        <authorList>
            <person name="Yamashiro T."/>
            <person name="Shiraishi A."/>
            <person name="Satake H."/>
            <person name="Nakayama K."/>
        </authorList>
    </citation>
    <scope>NUCLEOTIDE SEQUENCE</scope>
</reference>
<name>A0A6L2KL23_TANCI</name>
<accession>A0A6L2KL23</accession>
<organism evidence="2">
    <name type="scientific">Tanacetum cinerariifolium</name>
    <name type="common">Dalmatian daisy</name>
    <name type="synonym">Chrysanthemum cinerariifolium</name>
    <dbReference type="NCBI Taxonomy" id="118510"/>
    <lineage>
        <taxon>Eukaryota</taxon>
        <taxon>Viridiplantae</taxon>
        <taxon>Streptophyta</taxon>
        <taxon>Embryophyta</taxon>
        <taxon>Tracheophyta</taxon>
        <taxon>Spermatophyta</taxon>
        <taxon>Magnoliopsida</taxon>
        <taxon>eudicotyledons</taxon>
        <taxon>Gunneridae</taxon>
        <taxon>Pentapetalae</taxon>
        <taxon>asterids</taxon>
        <taxon>campanulids</taxon>
        <taxon>Asterales</taxon>
        <taxon>Asteraceae</taxon>
        <taxon>Asteroideae</taxon>
        <taxon>Anthemideae</taxon>
        <taxon>Anthemidinae</taxon>
        <taxon>Tanacetum</taxon>
    </lineage>
</organism>
<comment type="caution">
    <text evidence="2">The sequence shown here is derived from an EMBL/GenBank/DDBJ whole genome shotgun (WGS) entry which is preliminary data.</text>
</comment>
<evidence type="ECO:0008006" key="3">
    <source>
        <dbReference type="Google" id="ProtNLM"/>
    </source>
</evidence>
<dbReference type="AlphaFoldDB" id="A0A6L2KL23"/>
<evidence type="ECO:0000313" key="2">
    <source>
        <dbReference type="EMBL" id="GEU49480.1"/>
    </source>
</evidence>
<sequence length="474" mass="54371">MGNHVEPIVSANIDNVHNMDNIDSENTGSGYIMNDNIIHDEGTNSRHNNVKVDSDGESRKHEIKQVGTYANAAKKVNNHIQKKLNFVPTIVKDLGNEVVVFDEEMVEIGSKKWQLTLCGYFVGHKMHERDEKWCGNGKPLMVQKWNPDFGMERNEHSKIPLWGEVSVDGGKKDIENMRVDKNMYNRANFGMERKQGTPHYNNWQAMKQRNKNKANVENVGGSSKEKTFEEKFPKLPVRNDKKKAVDGIHDKEERQKNKFSVLTDVESDHMEEIQMIVDQYLNKRIQPSYAVRANRTSDLFTLPNMHDRWRWSLSGDGEFSVASVRNLIDDRTLTEVDAKTRWIKLPYMVQAASTPSSSGKQDGTSPWGVALLVILVLVLVKYHSSVQSGRVFVQIRVRTRLLHVGNIEKRSSKWNHLPTRDGRHLRSRIQERKVAESSRVASPAKARLEYSNRAHSKLKLDLNTKTELKARLKL</sequence>
<gene>
    <name evidence="2" type="ORF">Tci_021458</name>
</gene>
<dbReference type="EMBL" id="BKCJ010002570">
    <property type="protein sequence ID" value="GEU49480.1"/>
    <property type="molecule type" value="Genomic_DNA"/>
</dbReference>
<protein>
    <recommendedName>
        <fullName evidence="3">DUF4283 domain-containing protein</fullName>
    </recommendedName>
</protein>
<feature type="region of interest" description="Disordered" evidence="1">
    <location>
        <begin position="39"/>
        <end position="58"/>
    </location>
</feature>
<proteinExistence type="predicted"/>
<evidence type="ECO:0000256" key="1">
    <source>
        <dbReference type="SAM" id="MobiDB-lite"/>
    </source>
</evidence>